<organism evidence="1 2">
    <name type="scientific">Rhizobium mongolense</name>
    <dbReference type="NCBI Taxonomy" id="57676"/>
    <lineage>
        <taxon>Bacteria</taxon>
        <taxon>Pseudomonadati</taxon>
        <taxon>Pseudomonadota</taxon>
        <taxon>Alphaproteobacteria</taxon>
        <taxon>Hyphomicrobiales</taxon>
        <taxon>Rhizobiaceae</taxon>
        <taxon>Rhizobium/Agrobacterium group</taxon>
        <taxon>Rhizobium</taxon>
    </lineage>
</organism>
<dbReference type="EMBL" id="JACIGM010000014">
    <property type="protein sequence ID" value="MBB4277628.1"/>
    <property type="molecule type" value="Genomic_DNA"/>
</dbReference>
<accession>A0A7W6WHE3</accession>
<dbReference type="InterPro" id="IPR024083">
    <property type="entry name" value="Fumarase/histidase_N"/>
</dbReference>
<dbReference type="Gene3D" id="1.10.275.10">
    <property type="entry name" value="Fumarase/aspartase (N-terminal domain)"/>
    <property type="match status" value="1"/>
</dbReference>
<comment type="caution">
    <text evidence="1">The sequence shown here is derived from an EMBL/GenBank/DDBJ whole genome shotgun (WGS) entry which is preliminary data.</text>
</comment>
<dbReference type="SUPFAM" id="SSF48557">
    <property type="entry name" value="L-aspartase-like"/>
    <property type="match status" value="1"/>
</dbReference>
<dbReference type="InterPro" id="IPR008948">
    <property type="entry name" value="L-Aspartase-like"/>
</dbReference>
<sequence>MMFSDYRTEHDPLSSVNVAADRYYGAQTAKVVENFPISGIAIRSMPFVF</sequence>
<evidence type="ECO:0000313" key="2">
    <source>
        <dbReference type="Proteomes" id="UP000533641"/>
    </source>
</evidence>
<dbReference type="AlphaFoldDB" id="A0A7W6WHE3"/>
<gene>
    <name evidence="1" type="ORF">GGE12_005437</name>
</gene>
<dbReference type="GO" id="GO:0016829">
    <property type="term" value="F:lyase activity"/>
    <property type="evidence" value="ECO:0007669"/>
    <property type="project" value="UniProtKB-KW"/>
</dbReference>
<dbReference type="Proteomes" id="UP000533641">
    <property type="component" value="Unassembled WGS sequence"/>
</dbReference>
<keyword evidence="1" id="KW-0456">Lyase</keyword>
<protein>
    <submittedName>
        <fullName evidence="1">Aspartate ammonia-lyase</fullName>
    </submittedName>
</protein>
<evidence type="ECO:0000313" key="1">
    <source>
        <dbReference type="EMBL" id="MBB4277628.1"/>
    </source>
</evidence>
<reference evidence="1 2" key="1">
    <citation type="submission" date="2020-08" db="EMBL/GenBank/DDBJ databases">
        <title>Genomic Encyclopedia of Type Strains, Phase IV (KMG-V): Genome sequencing to study the core and pangenomes of soil and plant-associated prokaryotes.</title>
        <authorList>
            <person name="Whitman W."/>
        </authorList>
    </citation>
    <scope>NUCLEOTIDE SEQUENCE [LARGE SCALE GENOMIC DNA]</scope>
    <source>
        <strain evidence="1 2">SEMIA 402</strain>
    </source>
</reference>
<proteinExistence type="predicted"/>
<dbReference type="RefSeq" id="WP_183928281.1">
    <property type="nucleotide sequence ID" value="NZ_JACIGM010000014.1"/>
</dbReference>
<name>A0A7W6WHE3_9HYPH</name>